<dbReference type="SUPFAM" id="SSF51445">
    <property type="entry name" value="(Trans)glycosidases"/>
    <property type="match status" value="1"/>
</dbReference>
<dbReference type="AlphaFoldDB" id="A0A6A6FEU6"/>
<dbReference type="PROSITE" id="PS51910">
    <property type="entry name" value="GH18_2"/>
    <property type="match status" value="1"/>
</dbReference>
<protein>
    <recommendedName>
        <fullName evidence="2">chitinase</fullName>
        <ecNumber evidence="2">3.2.1.14</ecNumber>
    </recommendedName>
</protein>
<evidence type="ECO:0000256" key="6">
    <source>
        <dbReference type="ARBA" id="ARBA00023277"/>
    </source>
</evidence>
<reference evidence="12" key="1">
    <citation type="journal article" date="2020" name="Stud. Mycol.">
        <title>101 Dothideomycetes genomes: a test case for predicting lifestyles and emergence of pathogens.</title>
        <authorList>
            <person name="Haridas S."/>
            <person name="Albert R."/>
            <person name="Binder M."/>
            <person name="Bloem J."/>
            <person name="Labutti K."/>
            <person name="Salamov A."/>
            <person name="Andreopoulos B."/>
            <person name="Baker S."/>
            <person name="Barry K."/>
            <person name="Bills G."/>
            <person name="Bluhm B."/>
            <person name="Cannon C."/>
            <person name="Castanera R."/>
            <person name="Culley D."/>
            <person name="Daum C."/>
            <person name="Ezra D."/>
            <person name="Gonzalez J."/>
            <person name="Henrissat B."/>
            <person name="Kuo A."/>
            <person name="Liang C."/>
            <person name="Lipzen A."/>
            <person name="Lutzoni F."/>
            <person name="Magnuson J."/>
            <person name="Mondo S."/>
            <person name="Nolan M."/>
            <person name="Ohm R."/>
            <person name="Pangilinan J."/>
            <person name="Park H.-J."/>
            <person name="Ramirez L."/>
            <person name="Alfaro M."/>
            <person name="Sun H."/>
            <person name="Tritt A."/>
            <person name="Yoshinaga Y."/>
            <person name="Zwiers L.-H."/>
            <person name="Turgeon B."/>
            <person name="Goodwin S."/>
            <person name="Spatafora J."/>
            <person name="Crous P."/>
            <person name="Grigoriev I."/>
        </authorList>
    </citation>
    <scope>NUCLEOTIDE SEQUENCE</scope>
    <source>
        <strain evidence="12">SCOH1-5</strain>
    </source>
</reference>
<evidence type="ECO:0000256" key="1">
    <source>
        <dbReference type="ARBA" id="ARBA00000822"/>
    </source>
</evidence>
<evidence type="ECO:0000256" key="7">
    <source>
        <dbReference type="ARBA" id="ARBA00023295"/>
    </source>
</evidence>
<dbReference type="GO" id="GO:0000272">
    <property type="term" value="P:polysaccharide catabolic process"/>
    <property type="evidence" value="ECO:0007669"/>
    <property type="project" value="UniProtKB-KW"/>
</dbReference>
<dbReference type="GO" id="GO:0005576">
    <property type="term" value="C:extracellular region"/>
    <property type="evidence" value="ECO:0007669"/>
    <property type="project" value="TreeGrafter"/>
</dbReference>
<dbReference type="OrthoDB" id="6020543at2759"/>
<evidence type="ECO:0000256" key="10">
    <source>
        <dbReference type="RuleBase" id="RU000489"/>
    </source>
</evidence>
<dbReference type="PANTHER" id="PTHR45708">
    <property type="entry name" value="ENDOCHITINASE"/>
    <property type="match status" value="1"/>
</dbReference>
<keyword evidence="3" id="KW-0147">Chitin-binding</keyword>
<feature type="non-terminal residue" evidence="12">
    <location>
        <position position="1"/>
    </location>
</feature>
<dbReference type="EC" id="3.2.1.14" evidence="2"/>
<dbReference type="EMBL" id="ML992674">
    <property type="protein sequence ID" value="KAF2211970.1"/>
    <property type="molecule type" value="Genomic_DNA"/>
</dbReference>
<sequence length="325" mass="34723">SSNNVAAYWGQNSFGQANGPQAQQSLATYCADTDVDIIPLAFTAVTSTDGTNAAGEQRMVVNFANAGDNCSIFSGTGLLDCGETIGKDITTCQEQYNKTILLSIGGATYTEGGFPSEDAAISAAEMVWKTFGPAADAAQVLRPFGNAVIDGFDIDIESTTQNFLPFVRRLRELMDANAAKQYYLTAAPQCPYPDAAVSDLLDSDVRFDAVFVQFYNNYCGVQSYSNTSDAQASFNFESWDTWAKNATSRQSSATPANVKVFLGVPGGVTGAGSGYATLEQLSPVIEYSQKFESFGGVMVWDITQAKANEKWLPGVKQVLLNNAEG</sequence>
<keyword evidence="4 10" id="KW-0378">Hydrolase</keyword>
<comment type="similarity">
    <text evidence="9">Belongs to the glycosyl hydrolase 18 family. Chitinase class III subfamily.</text>
</comment>
<dbReference type="GO" id="GO:0006032">
    <property type="term" value="P:chitin catabolic process"/>
    <property type="evidence" value="ECO:0007669"/>
    <property type="project" value="UniProtKB-KW"/>
</dbReference>
<feature type="non-terminal residue" evidence="12">
    <location>
        <position position="325"/>
    </location>
</feature>
<evidence type="ECO:0000259" key="11">
    <source>
        <dbReference type="PROSITE" id="PS51910"/>
    </source>
</evidence>
<comment type="catalytic activity">
    <reaction evidence="1">
        <text>Random endo-hydrolysis of N-acetyl-beta-D-glucosaminide (1-&gt;4)-beta-linkages in chitin and chitodextrins.</text>
        <dbReference type="EC" id="3.2.1.14"/>
    </reaction>
</comment>
<keyword evidence="8" id="KW-0624">Polysaccharide degradation</keyword>
<keyword evidence="13" id="KW-1185">Reference proteome</keyword>
<dbReference type="Proteomes" id="UP000799539">
    <property type="component" value="Unassembled WGS sequence"/>
</dbReference>
<evidence type="ECO:0000256" key="8">
    <source>
        <dbReference type="ARBA" id="ARBA00023326"/>
    </source>
</evidence>
<dbReference type="InterPro" id="IPR001223">
    <property type="entry name" value="Glyco_hydro18_cat"/>
</dbReference>
<dbReference type="InterPro" id="IPR017853">
    <property type="entry name" value="GH"/>
</dbReference>
<name>A0A6A6FEU6_9PEZI</name>
<dbReference type="PANTHER" id="PTHR45708:SF49">
    <property type="entry name" value="ENDOCHITINASE"/>
    <property type="match status" value="1"/>
</dbReference>
<dbReference type="Pfam" id="PF00704">
    <property type="entry name" value="Glyco_hydro_18"/>
    <property type="match status" value="1"/>
</dbReference>
<dbReference type="Gene3D" id="3.20.20.80">
    <property type="entry name" value="Glycosidases"/>
    <property type="match status" value="1"/>
</dbReference>
<dbReference type="InterPro" id="IPR045321">
    <property type="entry name" value="Cts1-like"/>
</dbReference>
<dbReference type="CDD" id="cd02877">
    <property type="entry name" value="GH18_hevamine_XipI_class_III"/>
    <property type="match status" value="1"/>
</dbReference>
<keyword evidence="5" id="KW-0146">Chitin degradation</keyword>
<evidence type="ECO:0000256" key="9">
    <source>
        <dbReference type="ARBA" id="ARBA00025727"/>
    </source>
</evidence>
<dbReference type="PROSITE" id="PS01095">
    <property type="entry name" value="GH18_1"/>
    <property type="match status" value="1"/>
</dbReference>
<organism evidence="12 13">
    <name type="scientific">Cercospora zeae-maydis SCOH1-5</name>
    <dbReference type="NCBI Taxonomy" id="717836"/>
    <lineage>
        <taxon>Eukaryota</taxon>
        <taxon>Fungi</taxon>
        <taxon>Dikarya</taxon>
        <taxon>Ascomycota</taxon>
        <taxon>Pezizomycotina</taxon>
        <taxon>Dothideomycetes</taxon>
        <taxon>Dothideomycetidae</taxon>
        <taxon>Mycosphaerellales</taxon>
        <taxon>Mycosphaerellaceae</taxon>
        <taxon>Cercospora</taxon>
    </lineage>
</organism>
<keyword evidence="6" id="KW-0119">Carbohydrate metabolism</keyword>
<evidence type="ECO:0000256" key="2">
    <source>
        <dbReference type="ARBA" id="ARBA00012729"/>
    </source>
</evidence>
<dbReference type="GO" id="GO:0008843">
    <property type="term" value="F:endochitinase activity"/>
    <property type="evidence" value="ECO:0007669"/>
    <property type="project" value="UniProtKB-EC"/>
</dbReference>
<dbReference type="InterPro" id="IPR050542">
    <property type="entry name" value="Glycosyl_Hydrlase18_Chitinase"/>
</dbReference>
<evidence type="ECO:0000256" key="3">
    <source>
        <dbReference type="ARBA" id="ARBA00022669"/>
    </source>
</evidence>
<dbReference type="GO" id="GO:0008061">
    <property type="term" value="F:chitin binding"/>
    <property type="evidence" value="ECO:0007669"/>
    <property type="project" value="UniProtKB-KW"/>
</dbReference>
<evidence type="ECO:0000313" key="13">
    <source>
        <dbReference type="Proteomes" id="UP000799539"/>
    </source>
</evidence>
<evidence type="ECO:0000256" key="5">
    <source>
        <dbReference type="ARBA" id="ARBA00023024"/>
    </source>
</evidence>
<proteinExistence type="inferred from homology"/>
<evidence type="ECO:0000313" key="12">
    <source>
        <dbReference type="EMBL" id="KAF2211970.1"/>
    </source>
</evidence>
<accession>A0A6A6FEU6</accession>
<gene>
    <name evidence="12" type="ORF">CERZMDRAFT_30361</name>
</gene>
<keyword evidence="7 10" id="KW-0326">Glycosidase</keyword>
<feature type="domain" description="GH18" evidence="11">
    <location>
        <begin position="3"/>
        <end position="322"/>
    </location>
</feature>
<dbReference type="InterPro" id="IPR001579">
    <property type="entry name" value="Glyco_hydro_18_chit_AS"/>
</dbReference>
<evidence type="ECO:0000256" key="4">
    <source>
        <dbReference type="ARBA" id="ARBA00022801"/>
    </source>
</evidence>